<proteinExistence type="evidence at transcript level"/>
<dbReference type="AlphaFoldDB" id="A0A0K8RF87"/>
<evidence type="ECO:0000256" key="3">
    <source>
        <dbReference type="SAM" id="SignalP"/>
    </source>
</evidence>
<name>A0A0K8RF87_IXORI</name>
<sequence>MKIPASTALAVVAVFLPIVTCAAEEEDDRSCEKRDKEANEVGGNVVTSCNYWCRPNKDSPNYYVNKYYPDGTKCQYTESLQSLCIQNECHHPESEIYQN</sequence>
<comment type="subcellular location">
    <subcellularLocation>
        <location evidence="1">Secreted</location>
    </subcellularLocation>
</comment>
<dbReference type="InterPro" id="IPR011694">
    <property type="entry name" value="Ixonnexin-like"/>
</dbReference>
<protein>
    <submittedName>
        <fullName evidence="4">Putative basic tail protein</fullName>
    </submittedName>
</protein>
<dbReference type="Pfam" id="PF07771">
    <property type="entry name" value="TSGP1"/>
    <property type="match status" value="1"/>
</dbReference>
<dbReference type="GO" id="GO:0005576">
    <property type="term" value="C:extracellular region"/>
    <property type="evidence" value="ECO:0007669"/>
    <property type="project" value="UniProtKB-SubCell"/>
</dbReference>
<accession>A0A0K8RF87</accession>
<keyword evidence="2" id="KW-0964">Secreted</keyword>
<keyword evidence="3" id="KW-0732">Signal</keyword>
<evidence type="ECO:0000313" key="4">
    <source>
        <dbReference type="EMBL" id="JAA69124.1"/>
    </source>
</evidence>
<evidence type="ECO:0000256" key="1">
    <source>
        <dbReference type="ARBA" id="ARBA00004613"/>
    </source>
</evidence>
<feature type="signal peptide" evidence="3">
    <location>
        <begin position="1"/>
        <end position="23"/>
    </location>
</feature>
<organism evidence="4">
    <name type="scientific">Ixodes ricinus</name>
    <name type="common">Common tick</name>
    <name type="synonym">Acarus ricinus</name>
    <dbReference type="NCBI Taxonomy" id="34613"/>
    <lineage>
        <taxon>Eukaryota</taxon>
        <taxon>Metazoa</taxon>
        <taxon>Ecdysozoa</taxon>
        <taxon>Arthropoda</taxon>
        <taxon>Chelicerata</taxon>
        <taxon>Arachnida</taxon>
        <taxon>Acari</taxon>
        <taxon>Parasitiformes</taxon>
        <taxon>Ixodida</taxon>
        <taxon>Ixodoidea</taxon>
        <taxon>Ixodidae</taxon>
        <taxon>Ixodinae</taxon>
        <taxon>Ixodes</taxon>
    </lineage>
</organism>
<reference evidence="4" key="1">
    <citation type="submission" date="2012-12" db="EMBL/GenBank/DDBJ databases">
        <title>Identification and characterization of a phenylalanine ammonia-lyase gene family in Isatis indigotica Fort.</title>
        <authorList>
            <person name="Liu Q."/>
            <person name="Chen J."/>
            <person name="Zhou X."/>
            <person name="Di P."/>
            <person name="Xiao Y."/>
            <person name="Xuan H."/>
            <person name="Zhang L."/>
            <person name="Chen W."/>
        </authorList>
    </citation>
    <scope>NUCLEOTIDE SEQUENCE</scope>
    <source>
        <tissue evidence="4">Salivary gland</tissue>
    </source>
</reference>
<evidence type="ECO:0000256" key="2">
    <source>
        <dbReference type="ARBA" id="ARBA00022525"/>
    </source>
</evidence>
<feature type="chain" id="PRO_5005517601" evidence="3">
    <location>
        <begin position="24"/>
        <end position="99"/>
    </location>
</feature>
<dbReference type="EMBL" id="GADI01004684">
    <property type="protein sequence ID" value="JAA69124.1"/>
    <property type="molecule type" value="mRNA"/>
</dbReference>